<evidence type="ECO:0000313" key="4">
    <source>
        <dbReference type="EMBL" id="MPM90566.1"/>
    </source>
</evidence>
<accession>A0A645DML9</accession>
<dbReference type="GO" id="GO:0005975">
    <property type="term" value="P:carbohydrate metabolic process"/>
    <property type="evidence" value="ECO:0007669"/>
    <property type="project" value="InterPro"/>
</dbReference>
<sequence length="301" mass="35098">MRFAVENLGDLASDWVTFNEPNVYSVFGYLLGVFPPGIRKGSEAFGVMSALIEIHCEAYRLIHEIRSKQKFAGKTMVGAAMHIRVFDGITTVGRETAAFVDYFFHTLFMEGMTKGRLLYPLSKKDHKPKKGLYADFLGINYYTRNIVEFVFDPRNYFYRLIGDKDLSKSDIGWDIYPEGIYRVCKKYYEKYKLPIFITENGISDEADSRRPDYIADHLAFIAKAAREGIPVERYYHWSFLDNFEWLEGERGNFGLYRCDFRTQKRTPRKSAGLYAAICGKRELTRQMIEQFKQTREDFSNT</sequence>
<dbReference type="Pfam" id="PF00232">
    <property type="entry name" value="Glyco_hydro_1"/>
    <property type="match status" value="1"/>
</dbReference>
<evidence type="ECO:0000256" key="2">
    <source>
        <dbReference type="ARBA" id="ARBA00022801"/>
    </source>
</evidence>
<dbReference type="GO" id="GO:0008422">
    <property type="term" value="F:beta-glucosidase activity"/>
    <property type="evidence" value="ECO:0007669"/>
    <property type="project" value="UniProtKB-EC"/>
</dbReference>
<dbReference type="SUPFAM" id="SSF51445">
    <property type="entry name" value="(Trans)glycosidases"/>
    <property type="match status" value="1"/>
</dbReference>
<keyword evidence="2 4" id="KW-0378">Hydrolase</keyword>
<dbReference type="AlphaFoldDB" id="A0A645DML9"/>
<dbReference type="Gene3D" id="3.20.20.80">
    <property type="entry name" value="Glycosidases"/>
    <property type="match status" value="1"/>
</dbReference>
<dbReference type="PROSITE" id="PS00572">
    <property type="entry name" value="GLYCOSYL_HYDROL_F1_1"/>
    <property type="match status" value="1"/>
</dbReference>
<evidence type="ECO:0000256" key="3">
    <source>
        <dbReference type="ARBA" id="ARBA00023295"/>
    </source>
</evidence>
<proteinExistence type="inferred from homology"/>
<comment type="caution">
    <text evidence="4">The sequence shown here is derived from an EMBL/GenBank/DDBJ whole genome shotgun (WGS) entry which is preliminary data.</text>
</comment>
<gene>
    <name evidence="4" type="primary">bglA_17</name>
    <name evidence="4" type="ORF">SDC9_137687</name>
</gene>
<dbReference type="EC" id="3.2.1.21" evidence="4"/>
<dbReference type="EMBL" id="VSSQ01037786">
    <property type="protein sequence ID" value="MPM90566.1"/>
    <property type="molecule type" value="Genomic_DNA"/>
</dbReference>
<protein>
    <submittedName>
        <fullName evidence="4">Beta-glucosidase A</fullName>
        <ecNumber evidence="4">3.2.1.21</ecNumber>
    </submittedName>
</protein>
<evidence type="ECO:0000256" key="1">
    <source>
        <dbReference type="ARBA" id="ARBA00010838"/>
    </source>
</evidence>
<dbReference type="InterPro" id="IPR017853">
    <property type="entry name" value="GH"/>
</dbReference>
<organism evidence="4">
    <name type="scientific">bioreactor metagenome</name>
    <dbReference type="NCBI Taxonomy" id="1076179"/>
    <lineage>
        <taxon>unclassified sequences</taxon>
        <taxon>metagenomes</taxon>
        <taxon>ecological metagenomes</taxon>
    </lineage>
</organism>
<dbReference type="PRINTS" id="PR00131">
    <property type="entry name" value="GLHYDRLASE1"/>
</dbReference>
<dbReference type="InterPro" id="IPR018120">
    <property type="entry name" value="Glyco_hydro_1_AS"/>
</dbReference>
<dbReference type="PANTHER" id="PTHR10353">
    <property type="entry name" value="GLYCOSYL HYDROLASE"/>
    <property type="match status" value="1"/>
</dbReference>
<comment type="similarity">
    <text evidence="1">Belongs to the glycosyl hydrolase 1 family.</text>
</comment>
<reference evidence="4" key="1">
    <citation type="submission" date="2019-08" db="EMBL/GenBank/DDBJ databases">
        <authorList>
            <person name="Kucharzyk K."/>
            <person name="Murdoch R.W."/>
            <person name="Higgins S."/>
            <person name="Loffler F."/>
        </authorList>
    </citation>
    <scope>NUCLEOTIDE SEQUENCE</scope>
</reference>
<dbReference type="PANTHER" id="PTHR10353:SF209">
    <property type="entry name" value="GALACTOLIPID GALACTOSYLTRANSFERASE SFR2, CHLOROPLASTIC"/>
    <property type="match status" value="1"/>
</dbReference>
<keyword evidence="3 4" id="KW-0326">Glycosidase</keyword>
<dbReference type="InterPro" id="IPR001360">
    <property type="entry name" value="Glyco_hydro_1"/>
</dbReference>
<name>A0A645DML9_9ZZZZ</name>